<dbReference type="GO" id="GO:0016301">
    <property type="term" value="F:kinase activity"/>
    <property type="evidence" value="ECO:0007669"/>
    <property type="project" value="UniProtKB-KW"/>
</dbReference>
<organism evidence="10 11">
    <name type="scientific">Barrientosiimonas endolithica</name>
    <dbReference type="NCBI Taxonomy" id="1535208"/>
    <lineage>
        <taxon>Bacteria</taxon>
        <taxon>Bacillati</taxon>
        <taxon>Actinomycetota</taxon>
        <taxon>Actinomycetes</taxon>
        <taxon>Micrococcales</taxon>
        <taxon>Dermacoccaceae</taxon>
        <taxon>Barrientosiimonas</taxon>
    </lineage>
</organism>
<dbReference type="PANTHER" id="PTHR43547:SF2">
    <property type="entry name" value="HYBRID SIGNAL TRANSDUCTION HISTIDINE KINASE C"/>
    <property type="match status" value="1"/>
</dbReference>
<dbReference type="PRINTS" id="PR00344">
    <property type="entry name" value="BCTRLSENSOR"/>
</dbReference>
<dbReference type="PROSITE" id="PS50112">
    <property type="entry name" value="PAS"/>
    <property type="match status" value="1"/>
</dbReference>
<keyword evidence="11" id="KW-1185">Reference proteome</keyword>
<dbReference type="RefSeq" id="WP_289230817.1">
    <property type="nucleotide sequence ID" value="NZ_AP027735.1"/>
</dbReference>
<evidence type="ECO:0000256" key="7">
    <source>
        <dbReference type="SAM" id="MobiDB-lite"/>
    </source>
</evidence>
<evidence type="ECO:0000256" key="5">
    <source>
        <dbReference type="ARBA" id="ARBA00022777"/>
    </source>
</evidence>
<dbReference type="SUPFAM" id="SSF55874">
    <property type="entry name" value="ATPase domain of HSP90 chaperone/DNA topoisomerase II/histidine kinase"/>
    <property type="match status" value="1"/>
</dbReference>
<dbReference type="EMBL" id="AP027735">
    <property type="protein sequence ID" value="BDZ58348.1"/>
    <property type="molecule type" value="Genomic_DNA"/>
</dbReference>
<dbReference type="InterPro" id="IPR003661">
    <property type="entry name" value="HisK_dim/P_dom"/>
</dbReference>
<protein>
    <recommendedName>
        <fullName evidence="3">histidine kinase</fullName>
        <ecNumber evidence="3">2.7.13.3</ecNumber>
    </recommendedName>
</protein>
<feature type="compositionally biased region" description="Basic residues" evidence="7">
    <location>
        <begin position="377"/>
        <end position="386"/>
    </location>
</feature>
<dbReference type="InterPro" id="IPR004358">
    <property type="entry name" value="Sig_transdc_His_kin-like_C"/>
</dbReference>
<dbReference type="CDD" id="cd00130">
    <property type="entry name" value="PAS"/>
    <property type="match status" value="1"/>
</dbReference>
<dbReference type="InterPro" id="IPR005467">
    <property type="entry name" value="His_kinase_dom"/>
</dbReference>
<dbReference type="Gene3D" id="3.30.450.20">
    <property type="entry name" value="PAS domain"/>
    <property type="match status" value="1"/>
</dbReference>
<dbReference type="CDD" id="cd00082">
    <property type="entry name" value="HisKA"/>
    <property type="match status" value="1"/>
</dbReference>
<dbReference type="Gene3D" id="3.30.565.10">
    <property type="entry name" value="Histidine kinase-like ATPase, C-terminal domain"/>
    <property type="match status" value="1"/>
</dbReference>
<accession>A0ABN6YLZ8</accession>
<keyword evidence="4" id="KW-0597">Phosphoprotein</keyword>
<comment type="subcellular location">
    <subcellularLocation>
        <location evidence="2">Cell membrane</location>
    </subcellularLocation>
</comment>
<evidence type="ECO:0000313" key="10">
    <source>
        <dbReference type="EMBL" id="BDZ58348.1"/>
    </source>
</evidence>
<evidence type="ECO:0000313" key="11">
    <source>
        <dbReference type="Proteomes" id="UP001321421"/>
    </source>
</evidence>
<reference evidence="11" key="1">
    <citation type="journal article" date="2019" name="Int. J. Syst. Evol. Microbiol.">
        <title>The Global Catalogue of Microorganisms (GCM) 10K type strain sequencing project: providing services to taxonomists for standard genome sequencing and annotation.</title>
        <authorList>
            <consortium name="The Broad Institute Genomics Platform"/>
            <consortium name="The Broad Institute Genome Sequencing Center for Infectious Disease"/>
            <person name="Wu L."/>
            <person name="Ma J."/>
        </authorList>
    </citation>
    <scope>NUCLEOTIDE SEQUENCE [LARGE SCALE GENOMIC DNA]</scope>
    <source>
        <strain evidence="11">NBRC 110608</strain>
    </source>
</reference>
<dbReference type="SMART" id="SM00388">
    <property type="entry name" value="HisKA"/>
    <property type="match status" value="1"/>
</dbReference>
<evidence type="ECO:0000256" key="6">
    <source>
        <dbReference type="ARBA" id="ARBA00023012"/>
    </source>
</evidence>
<evidence type="ECO:0000256" key="1">
    <source>
        <dbReference type="ARBA" id="ARBA00000085"/>
    </source>
</evidence>
<feature type="domain" description="PAS" evidence="9">
    <location>
        <begin position="15"/>
        <end position="59"/>
    </location>
</feature>
<dbReference type="Pfam" id="PF02518">
    <property type="entry name" value="HATPase_c"/>
    <property type="match status" value="1"/>
</dbReference>
<feature type="region of interest" description="Disordered" evidence="7">
    <location>
        <begin position="342"/>
        <end position="386"/>
    </location>
</feature>
<dbReference type="InterPro" id="IPR035965">
    <property type="entry name" value="PAS-like_dom_sf"/>
</dbReference>
<keyword evidence="6" id="KW-0902">Two-component regulatory system</keyword>
<dbReference type="InterPro" id="IPR036890">
    <property type="entry name" value="HATPase_C_sf"/>
</dbReference>
<evidence type="ECO:0000256" key="4">
    <source>
        <dbReference type="ARBA" id="ARBA00022553"/>
    </source>
</evidence>
<evidence type="ECO:0000259" key="8">
    <source>
        <dbReference type="PROSITE" id="PS50109"/>
    </source>
</evidence>
<evidence type="ECO:0000259" key="9">
    <source>
        <dbReference type="PROSITE" id="PS50112"/>
    </source>
</evidence>
<dbReference type="InterPro" id="IPR036097">
    <property type="entry name" value="HisK_dim/P_sf"/>
</dbReference>
<dbReference type="Gene3D" id="1.10.287.130">
    <property type="match status" value="1"/>
</dbReference>
<dbReference type="PROSITE" id="PS50109">
    <property type="entry name" value="HIS_KIN"/>
    <property type="match status" value="1"/>
</dbReference>
<dbReference type="SMART" id="SM00387">
    <property type="entry name" value="HATPase_c"/>
    <property type="match status" value="1"/>
</dbReference>
<dbReference type="Pfam" id="PF13188">
    <property type="entry name" value="PAS_8"/>
    <property type="match status" value="1"/>
</dbReference>
<dbReference type="InterPro" id="IPR000014">
    <property type="entry name" value="PAS"/>
</dbReference>
<dbReference type="SUPFAM" id="SSF47384">
    <property type="entry name" value="Homodimeric domain of signal transducing histidine kinase"/>
    <property type="match status" value="1"/>
</dbReference>
<comment type="catalytic activity">
    <reaction evidence="1">
        <text>ATP + protein L-histidine = ADP + protein N-phospho-L-histidine.</text>
        <dbReference type="EC" id="2.7.13.3"/>
    </reaction>
</comment>
<gene>
    <name evidence="10" type="ORF">GCM10025872_20050</name>
</gene>
<dbReference type="PANTHER" id="PTHR43547">
    <property type="entry name" value="TWO-COMPONENT HISTIDINE KINASE"/>
    <property type="match status" value="1"/>
</dbReference>
<sequence length="386" mass="43101">MSPASRREPPAFEPISTDLSELIEVLPEGFVLADADRTLLLANSRAEQLTGLPLLDRLGDDVTTALPLHDREHRSWWEALDPFGGLHTRTRFTEQLLHLPQGRAVLLAARIVRDPDRSVRRVVVTLRDPRTRERNDADSFALITTVAHELRAPLTSVRGFSRTLRQRWDQLRDEQKMWMLEAIEGDADRLSRLVSELLDVSRIDTGRLTLVRQPVDLLEIVSGQVAGLLAAGHSPDRFQVSPAPQPPHLWADPDRITQVVGNLLENAIRHGAGLVRVSIEQDRQPDGPDEVVLRVLDDGPGVPEEQRELVFSRFWQGRSRGGSGLGLYVVRSLVEAHGGRVAYEPAPSGERGSSSGSPWASRRRRAEPARTYAGGKLRCRRRGARR</sequence>
<dbReference type="EC" id="2.7.13.3" evidence="3"/>
<name>A0ABN6YLZ8_9MICO</name>
<keyword evidence="5 10" id="KW-0808">Transferase</keyword>
<dbReference type="Proteomes" id="UP001321421">
    <property type="component" value="Chromosome"/>
</dbReference>
<proteinExistence type="predicted"/>
<dbReference type="SMART" id="SM00091">
    <property type="entry name" value="PAS"/>
    <property type="match status" value="1"/>
</dbReference>
<feature type="compositionally biased region" description="Low complexity" evidence="7">
    <location>
        <begin position="348"/>
        <end position="357"/>
    </location>
</feature>
<dbReference type="InterPro" id="IPR003594">
    <property type="entry name" value="HATPase_dom"/>
</dbReference>
<dbReference type="Pfam" id="PF00512">
    <property type="entry name" value="HisKA"/>
    <property type="match status" value="1"/>
</dbReference>
<evidence type="ECO:0000256" key="3">
    <source>
        <dbReference type="ARBA" id="ARBA00012438"/>
    </source>
</evidence>
<dbReference type="CDD" id="cd00075">
    <property type="entry name" value="HATPase"/>
    <property type="match status" value="1"/>
</dbReference>
<dbReference type="SUPFAM" id="SSF55785">
    <property type="entry name" value="PYP-like sensor domain (PAS domain)"/>
    <property type="match status" value="1"/>
</dbReference>
<evidence type="ECO:0000256" key="2">
    <source>
        <dbReference type="ARBA" id="ARBA00004236"/>
    </source>
</evidence>
<feature type="domain" description="Histidine kinase" evidence="8">
    <location>
        <begin position="145"/>
        <end position="353"/>
    </location>
</feature>
<keyword evidence="5 10" id="KW-0418">Kinase</keyword>